<evidence type="ECO:0000313" key="5">
    <source>
        <dbReference type="Proteomes" id="UP000045840"/>
    </source>
</evidence>
<organism evidence="2 5">
    <name type="scientific">Yersinia pekkanenii</name>
    <dbReference type="NCBI Taxonomy" id="1288385"/>
    <lineage>
        <taxon>Bacteria</taxon>
        <taxon>Pseudomonadati</taxon>
        <taxon>Pseudomonadota</taxon>
        <taxon>Gammaproteobacteria</taxon>
        <taxon>Enterobacterales</taxon>
        <taxon>Yersiniaceae</taxon>
        <taxon>Yersinia</taxon>
    </lineage>
</organism>
<accession>A0A0T9QW54</accession>
<dbReference type="NCBIfam" id="NF038220">
    <property type="entry name" value="IcmT_TraK"/>
    <property type="match status" value="1"/>
</dbReference>
<dbReference type="STRING" id="1288385.ERS137968_04090"/>
<evidence type="ECO:0008006" key="6">
    <source>
        <dbReference type="Google" id="ProtNLM"/>
    </source>
</evidence>
<reference evidence="2" key="3">
    <citation type="submission" date="2015-03" db="EMBL/GenBank/DDBJ databases">
        <authorList>
            <person name="Murphy D."/>
        </authorList>
    </citation>
    <scope>NUCLEOTIDE SEQUENCE [LARGE SCALE GENOMIC DNA]</scope>
    <source>
        <strain evidence="2">A125KOH2</strain>
    </source>
</reference>
<proteinExistence type="predicted"/>
<name>A0A0T9QW54_9GAMM</name>
<feature type="transmembrane region" description="Helical" evidence="1">
    <location>
        <begin position="12"/>
        <end position="30"/>
    </location>
</feature>
<evidence type="ECO:0000313" key="2">
    <source>
        <dbReference type="EMBL" id="CNI31871.1"/>
    </source>
</evidence>
<dbReference type="Proteomes" id="UP000045840">
    <property type="component" value="Unassembled WGS sequence"/>
</dbReference>
<keyword evidence="4" id="KW-1185">Reference proteome</keyword>
<dbReference type="RefSeq" id="WP_012606432.1">
    <property type="nucleotide sequence ID" value="NZ_CAWMMU010000029.1"/>
</dbReference>
<dbReference type="AlphaFoldDB" id="A0A0T9QW54"/>
<dbReference type="OrthoDB" id="6922679at2"/>
<keyword evidence="1" id="KW-1133">Transmembrane helix</keyword>
<evidence type="ECO:0000313" key="4">
    <source>
        <dbReference type="Proteomes" id="UP000044625"/>
    </source>
</evidence>
<sequence length="86" mass="10321">MKVSLWRDASRPLTIYGIPALLLTIYFAWFRWPSLMTLYICTAIIIVFKILAYFGYTLTVLTQRVIHLMRGNPITGRPWWYRKFFE</sequence>
<protein>
    <recommendedName>
        <fullName evidence="6">TraK</fullName>
    </recommendedName>
</protein>
<feature type="transmembrane region" description="Helical" evidence="1">
    <location>
        <begin position="36"/>
        <end position="61"/>
    </location>
</feature>
<reference evidence="3 4" key="2">
    <citation type="submission" date="2015-03" db="EMBL/GenBank/DDBJ databases">
        <authorList>
            <consortium name="Pathogen Informatics"/>
            <person name="Murphy D."/>
        </authorList>
    </citation>
    <scope>NUCLEOTIDE SEQUENCE [LARGE SCALE GENOMIC DNA]</scope>
    <source>
        <strain evidence="3">Type strain: CIP110230</strain>
        <strain evidence="4">type strain: CIP110230</strain>
    </source>
</reference>
<keyword evidence="1" id="KW-0472">Membrane</keyword>
<keyword evidence="1" id="KW-0812">Transmembrane</keyword>
<gene>
    <name evidence="2" type="ORF">ERS008529_03682</name>
    <name evidence="3" type="ORF">ERS137968_04090</name>
</gene>
<dbReference type="EMBL" id="CQAZ01000040">
    <property type="protein sequence ID" value="CNI31871.1"/>
    <property type="molecule type" value="Genomic_DNA"/>
</dbReference>
<dbReference type="Proteomes" id="UP000044625">
    <property type="component" value="Unassembled WGS sequence"/>
</dbReference>
<reference evidence="5" key="1">
    <citation type="submission" date="2015-03" db="EMBL/GenBank/DDBJ databases">
        <authorList>
            <consortium name="Pathogen Informatics"/>
        </authorList>
    </citation>
    <scope>NUCLEOTIDE SEQUENCE [LARGE SCALE GENOMIC DNA]</scope>
    <source>
        <strain evidence="5">A125KOH2</strain>
    </source>
</reference>
<dbReference type="EMBL" id="CWJL01000029">
    <property type="protein sequence ID" value="CRY68958.1"/>
    <property type="molecule type" value="Genomic_DNA"/>
</dbReference>
<evidence type="ECO:0000256" key="1">
    <source>
        <dbReference type="SAM" id="Phobius"/>
    </source>
</evidence>
<evidence type="ECO:0000313" key="3">
    <source>
        <dbReference type="EMBL" id="CRY68958.1"/>
    </source>
</evidence>
<dbReference type="InterPro" id="IPR047756">
    <property type="entry name" value="IcmT-like"/>
</dbReference>